<name>A0ACC2ZXX8_9EURO</name>
<dbReference type="Proteomes" id="UP001172386">
    <property type="component" value="Unassembled WGS sequence"/>
</dbReference>
<organism evidence="1 2">
    <name type="scientific">Neophaeococcomyces mojaviensis</name>
    <dbReference type="NCBI Taxonomy" id="3383035"/>
    <lineage>
        <taxon>Eukaryota</taxon>
        <taxon>Fungi</taxon>
        <taxon>Dikarya</taxon>
        <taxon>Ascomycota</taxon>
        <taxon>Pezizomycotina</taxon>
        <taxon>Eurotiomycetes</taxon>
        <taxon>Chaetothyriomycetidae</taxon>
        <taxon>Chaetothyriales</taxon>
        <taxon>Chaetothyriales incertae sedis</taxon>
        <taxon>Neophaeococcomyces</taxon>
    </lineage>
</organism>
<evidence type="ECO:0000313" key="1">
    <source>
        <dbReference type="EMBL" id="KAJ9652479.1"/>
    </source>
</evidence>
<sequence length="497" mass="56009">MWTSTALAIVVQMYRMLINQFIPQRDWEGKREKCRRCIKLGHECGPSERAQKRLGKRRSVMNITEDGHRSIRQHDATYMSDYKGSPESCKPALPLGEGESGMVQSVQIPSAEHVDLKYTIDIDRTAAETQARKIIAILADMNATRELLRRCLVTCERVQRWLGESLAQKVALEAYICAIEVDFQFEIQEALNLATDDLGFSKEFILSELLGIIYRYDHPPTSDELGLIGADQKLIQKILYISCKHKGNYSIADFICSRMRGISSHSAIDNYDKASQAVKNVLSGLKSISRQHFQKQVSFPSCHIAYLHGNATTALDLWSATSHDDPLVDMLERNMVHLAVYNLDIQMLGWLLKHEIGIDEVQHADLFGMTPLQIAACQDDLSCFSLLWQHGADKFVQDVRGRSILALAARNGSQKAVTFILQSGLRLPSLIPEPHEALESGHHHIADMIRTQYNQQTSPFDSTIHSEAARLHVEKTDTQIIKKRALNSNLAVMSTMK</sequence>
<accession>A0ACC2ZXX8</accession>
<reference evidence="1" key="1">
    <citation type="submission" date="2022-10" db="EMBL/GenBank/DDBJ databases">
        <title>Culturing micro-colonial fungi from biological soil crusts in the Mojave desert and describing Neophaeococcomyces mojavensis, and introducing the new genera and species Taxawa tesnikishii.</title>
        <authorList>
            <person name="Kurbessoian T."/>
            <person name="Stajich J.E."/>
        </authorList>
    </citation>
    <scope>NUCLEOTIDE SEQUENCE</scope>
    <source>
        <strain evidence="1">JES_112</strain>
    </source>
</reference>
<gene>
    <name evidence="1" type="primary">ANKRD52</name>
    <name evidence="1" type="ORF">H2198_008264</name>
</gene>
<comment type="caution">
    <text evidence="1">The sequence shown here is derived from an EMBL/GenBank/DDBJ whole genome shotgun (WGS) entry which is preliminary data.</text>
</comment>
<evidence type="ECO:0000313" key="2">
    <source>
        <dbReference type="Proteomes" id="UP001172386"/>
    </source>
</evidence>
<keyword evidence="2" id="KW-1185">Reference proteome</keyword>
<protein>
    <submittedName>
        <fullName evidence="1">Ankyrin repeat domain-containing protein 52</fullName>
    </submittedName>
</protein>
<proteinExistence type="predicted"/>
<dbReference type="EMBL" id="JAPDRQ010000197">
    <property type="protein sequence ID" value="KAJ9652479.1"/>
    <property type="molecule type" value="Genomic_DNA"/>
</dbReference>